<dbReference type="UniPathway" id="UPA00219"/>
<dbReference type="GO" id="GO:0016746">
    <property type="term" value="F:acyltransferase activity"/>
    <property type="evidence" value="ECO:0007669"/>
    <property type="project" value="UniProtKB-KW"/>
</dbReference>
<dbReference type="PANTHER" id="PTHR30582:SF2">
    <property type="entry name" value="L,D-TRANSPEPTIDASE YCIB-RELATED"/>
    <property type="match status" value="1"/>
</dbReference>
<feature type="active site" description="Proton donor/acceptor" evidence="7">
    <location>
        <position position="303"/>
    </location>
</feature>
<dbReference type="GO" id="GO:0071972">
    <property type="term" value="F:peptidoglycan L,D-transpeptidase activity"/>
    <property type="evidence" value="ECO:0007669"/>
    <property type="project" value="TreeGrafter"/>
</dbReference>
<dbReference type="GO" id="GO:0071555">
    <property type="term" value="P:cell wall organization"/>
    <property type="evidence" value="ECO:0007669"/>
    <property type="project" value="UniProtKB-UniRule"/>
</dbReference>
<dbReference type="Pfam" id="PF17964">
    <property type="entry name" value="Big_10"/>
    <property type="match status" value="1"/>
</dbReference>
<dbReference type="Gene3D" id="2.60.40.3710">
    <property type="match status" value="1"/>
</dbReference>
<dbReference type="Gene3D" id="2.60.40.3780">
    <property type="match status" value="1"/>
</dbReference>
<dbReference type="SUPFAM" id="SSF141523">
    <property type="entry name" value="L,D-transpeptidase catalytic domain-like"/>
    <property type="match status" value="1"/>
</dbReference>
<dbReference type="AlphaFoldDB" id="A0A5M3WW71"/>
<evidence type="ECO:0000256" key="7">
    <source>
        <dbReference type="PROSITE-ProRule" id="PRU01373"/>
    </source>
</evidence>
<dbReference type="EMBL" id="BLAE01000049">
    <property type="protein sequence ID" value="GES13685.1"/>
    <property type="molecule type" value="Genomic_DNA"/>
</dbReference>
<dbReference type="PANTHER" id="PTHR30582">
    <property type="entry name" value="L,D-TRANSPEPTIDASE"/>
    <property type="match status" value="1"/>
</dbReference>
<evidence type="ECO:0000256" key="1">
    <source>
        <dbReference type="ARBA" id="ARBA00004752"/>
    </source>
</evidence>
<dbReference type="CDD" id="cd13432">
    <property type="entry name" value="LDT_IgD_like_2"/>
    <property type="match status" value="1"/>
</dbReference>
<comment type="caution">
    <text evidence="10">The sequence shown here is derived from an EMBL/GenBank/DDBJ whole genome shotgun (WGS) entry which is preliminary data.</text>
</comment>
<keyword evidence="6 7" id="KW-0961">Cell wall biogenesis/degradation</keyword>
<name>A0A5M3WW71_9ACTN</name>
<keyword evidence="8" id="KW-0732">Signal</keyword>
<dbReference type="Pfam" id="PF03734">
    <property type="entry name" value="YkuD"/>
    <property type="match status" value="1"/>
</dbReference>
<organism evidence="10 11">
    <name type="scientific">Acrocarpospora macrocephala</name>
    <dbReference type="NCBI Taxonomy" id="150177"/>
    <lineage>
        <taxon>Bacteria</taxon>
        <taxon>Bacillati</taxon>
        <taxon>Actinomycetota</taxon>
        <taxon>Actinomycetes</taxon>
        <taxon>Streptosporangiales</taxon>
        <taxon>Streptosporangiaceae</taxon>
        <taxon>Acrocarpospora</taxon>
    </lineage>
</organism>
<dbReference type="OrthoDB" id="5242354at2"/>
<evidence type="ECO:0000256" key="8">
    <source>
        <dbReference type="SAM" id="SignalP"/>
    </source>
</evidence>
<comment type="pathway">
    <text evidence="1 7">Cell wall biogenesis; peptidoglycan biosynthesis.</text>
</comment>
<protein>
    <recommendedName>
        <fullName evidence="9">L,D-TPase catalytic domain-containing protein</fullName>
    </recommendedName>
</protein>
<keyword evidence="3 7" id="KW-0133">Cell shape</keyword>
<dbReference type="Proteomes" id="UP000331127">
    <property type="component" value="Unassembled WGS sequence"/>
</dbReference>
<dbReference type="GO" id="GO:0018104">
    <property type="term" value="P:peptidoglycan-protein cross-linking"/>
    <property type="evidence" value="ECO:0007669"/>
    <property type="project" value="TreeGrafter"/>
</dbReference>
<keyword evidence="11" id="KW-1185">Reference proteome</keyword>
<evidence type="ECO:0000313" key="10">
    <source>
        <dbReference type="EMBL" id="GES13685.1"/>
    </source>
</evidence>
<dbReference type="GO" id="GO:0005576">
    <property type="term" value="C:extracellular region"/>
    <property type="evidence" value="ECO:0007669"/>
    <property type="project" value="TreeGrafter"/>
</dbReference>
<evidence type="ECO:0000256" key="3">
    <source>
        <dbReference type="ARBA" id="ARBA00022960"/>
    </source>
</evidence>
<proteinExistence type="predicted"/>
<feature type="chain" id="PRO_5024421321" description="L,D-TPase catalytic domain-containing protein" evidence="8">
    <location>
        <begin position="22"/>
        <end position="392"/>
    </location>
</feature>
<reference evidence="10 11" key="1">
    <citation type="submission" date="2019-10" db="EMBL/GenBank/DDBJ databases">
        <title>Whole genome shotgun sequence of Acrocarpospora macrocephala NBRC 16266.</title>
        <authorList>
            <person name="Ichikawa N."/>
            <person name="Kimura A."/>
            <person name="Kitahashi Y."/>
            <person name="Komaki H."/>
            <person name="Oguchi A."/>
        </authorList>
    </citation>
    <scope>NUCLEOTIDE SEQUENCE [LARGE SCALE GENOMIC DNA]</scope>
    <source>
        <strain evidence="10 11">NBRC 16266</strain>
    </source>
</reference>
<dbReference type="InterPro" id="IPR038063">
    <property type="entry name" value="Transpep_catalytic_dom"/>
</dbReference>
<dbReference type="GO" id="GO:0008360">
    <property type="term" value="P:regulation of cell shape"/>
    <property type="evidence" value="ECO:0007669"/>
    <property type="project" value="UniProtKB-UniRule"/>
</dbReference>
<accession>A0A5M3WW71</accession>
<dbReference type="PROSITE" id="PS52029">
    <property type="entry name" value="LD_TPASE"/>
    <property type="match status" value="1"/>
</dbReference>
<dbReference type="InterPro" id="IPR050979">
    <property type="entry name" value="LD-transpeptidase"/>
</dbReference>
<keyword evidence="5" id="KW-0012">Acyltransferase</keyword>
<keyword evidence="2" id="KW-0808">Transferase</keyword>
<evidence type="ECO:0000256" key="4">
    <source>
        <dbReference type="ARBA" id="ARBA00022984"/>
    </source>
</evidence>
<evidence type="ECO:0000259" key="9">
    <source>
        <dbReference type="PROSITE" id="PS52029"/>
    </source>
</evidence>
<feature type="active site" description="Nucleophile" evidence="7">
    <location>
        <position position="320"/>
    </location>
</feature>
<sequence>MRRVIILVLATLCSGYTSVTAQVTAPIITISPRPDDLRARPDLGLVVRIRYGTLTGVTAFAGSRPVPGIFNGDRTVWRSTWTLTPGIDHVVNVSATGAGGAVRQASRFHTLPPSGPAGDVAIAPLPGETVGVGMPIVVTFNTPVTDRAAIERALEVKAPRPAEGAWHWLGPTEVVFRPRRFWRARQQIVLTAHLGGARLSPGVYGTADRTVSFTIGRKMTSTVDTLTHQMIVRRDGAIVQRMPISAGRATSWEYTTTSGMHLVMDKGNPVRMVSPGRRRGEPGYYDKLISHAVRISNSGEYVHAFNNIWAQGRQNVSHGCVNAAPAQAAWFYANSLRGDPVLITGTKRVLEPDNGWGFWQLSWQEWLAGSALHAPTLVNSFIAPPLRPVSDM</sequence>
<dbReference type="InterPro" id="IPR041280">
    <property type="entry name" value="Big_10"/>
</dbReference>
<evidence type="ECO:0000313" key="11">
    <source>
        <dbReference type="Proteomes" id="UP000331127"/>
    </source>
</evidence>
<dbReference type="Gene3D" id="2.40.440.10">
    <property type="entry name" value="L,D-transpeptidase catalytic domain-like"/>
    <property type="match status" value="1"/>
</dbReference>
<dbReference type="CDD" id="cd16913">
    <property type="entry name" value="YkuD_like"/>
    <property type="match status" value="1"/>
</dbReference>
<dbReference type="InterPro" id="IPR005490">
    <property type="entry name" value="LD_TPept_cat_dom"/>
</dbReference>
<keyword evidence="4 7" id="KW-0573">Peptidoglycan synthesis</keyword>
<feature type="domain" description="L,D-TPase catalytic" evidence="9">
    <location>
        <begin position="219"/>
        <end position="344"/>
    </location>
</feature>
<evidence type="ECO:0000256" key="6">
    <source>
        <dbReference type="ARBA" id="ARBA00023316"/>
    </source>
</evidence>
<evidence type="ECO:0000256" key="2">
    <source>
        <dbReference type="ARBA" id="ARBA00022679"/>
    </source>
</evidence>
<gene>
    <name evidence="10" type="ORF">Amac_072820</name>
</gene>
<evidence type="ECO:0000256" key="5">
    <source>
        <dbReference type="ARBA" id="ARBA00023315"/>
    </source>
</evidence>
<feature type="signal peptide" evidence="8">
    <location>
        <begin position="1"/>
        <end position="21"/>
    </location>
</feature>